<dbReference type="GeneID" id="22278850"/>
<dbReference type="GO" id="GO:0045259">
    <property type="term" value="C:proton-transporting ATP synthase complex"/>
    <property type="evidence" value="ECO:0007669"/>
    <property type="project" value="UniProtKB-KW"/>
</dbReference>
<keyword evidence="12" id="KW-0732">Signal</keyword>
<feature type="chain" id="PRO_5007385831" evidence="12">
    <location>
        <begin position="19"/>
        <end position="276"/>
    </location>
</feature>
<accession>A0A0A0UY81</accession>
<evidence type="ECO:0000313" key="14">
    <source>
        <dbReference type="EMBL" id="AIW56924.1"/>
    </source>
</evidence>
<organism evidence="13">
    <name type="scientific">Trichinella pseudospiralis</name>
    <name type="common">Parasitic roundworm</name>
    <dbReference type="NCBI Taxonomy" id="6337"/>
    <lineage>
        <taxon>Eukaryota</taxon>
        <taxon>Metazoa</taxon>
        <taxon>Ecdysozoa</taxon>
        <taxon>Nematoda</taxon>
        <taxon>Enoplea</taxon>
        <taxon>Dorylaimia</taxon>
        <taxon>Trichinellida</taxon>
        <taxon>Trichinellidae</taxon>
        <taxon>Trichinella</taxon>
    </lineage>
</organism>
<evidence type="ECO:0000256" key="5">
    <source>
        <dbReference type="ARBA" id="ARBA00022692"/>
    </source>
</evidence>
<dbReference type="EMBL" id="KM357410">
    <property type="protein sequence ID" value="AIW56937.1"/>
    <property type="molecule type" value="Genomic_DNA"/>
</dbReference>
<dbReference type="GO" id="GO:0006754">
    <property type="term" value="P:ATP biosynthetic process"/>
    <property type="evidence" value="ECO:0007669"/>
    <property type="project" value="UniProtKB-KW"/>
</dbReference>
<feature type="transmembrane region" description="Helical" evidence="11">
    <location>
        <begin position="165"/>
        <end position="186"/>
    </location>
</feature>
<dbReference type="CTD" id="4508"/>
<evidence type="ECO:0000256" key="6">
    <source>
        <dbReference type="ARBA" id="ARBA00022781"/>
    </source>
</evidence>
<dbReference type="InterPro" id="IPR035908">
    <property type="entry name" value="F0_ATP_A_sf"/>
</dbReference>
<evidence type="ECO:0000256" key="3">
    <source>
        <dbReference type="ARBA" id="ARBA00022448"/>
    </source>
</evidence>
<evidence type="ECO:0000256" key="2">
    <source>
        <dbReference type="ARBA" id="ARBA00006810"/>
    </source>
</evidence>
<dbReference type="EMBL" id="KM357408">
    <property type="protein sequence ID" value="AIW56911.1"/>
    <property type="molecule type" value="Genomic_DNA"/>
</dbReference>
<feature type="transmembrane region" description="Helical" evidence="11">
    <location>
        <begin position="116"/>
        <end position="135"/>
    </location>
</feature>
<keyword evidence="10" id="KW-0066">ATP synthesis</keyword>
<evidence type="ECO:0000313" key="15">
    <source>
        <dbReference type="EMBL" id="AIW56937.1"/>
    </source>
</evidence>
<feature type="signal peptide" evidence="12">
    <location>
        <begin position="1"/>
        <end position="18"/>
    </location>
</feature>
<dbReference type="RefSeq" id="YP_009110026.1">
    <property type="nucleotide sequence ID" value="NC_025749.1"/>
</dbReference>
<reference evidence="13" key="1">
    <citation type="journal article" date="2014" name="Int. J. Parasitol.">
        <title>Mitochondrial genomes of Trichinella species and genotypes ? a basis for diagnosis, and systematic and epidemiological explorations.</title>
        <authorList>
            <person name="Mohandas N."/>
            <person name="Pozio E."/>
            <person name="La Rosa G."/>
            <person name="Korhonen P.K."/>
            <person name="Young N.D."/>
            <person name="Koehler A.V."/>
            <person name="Hall R.S."/>
            <person name="Sternberg P.W."/>
            <person name="Boag P.R."/>
            <person name="Jex A.R."/>
            <person name="Chang B.C."/>
            <person name="Gasser R.B."/>
        </authorList>
    </citation>
    <scope>NUCLEOTIDE SEQUENCE</scope>
    <source>
        <strain evidence="13">ISS13</strain>
        <strain evidence="15">ISS176</strain>
        <strain evidence="14">ISS588</strain>
    </source>
</reference>
<dbReference type="EMBL" id="KM357409">
    <property type="protein sequence ID" value="AIW56924.1"/>
    <property type="molecule type" value="Genomic_DNA"/>
</dbReference>
<keyword evidence="8" id="KW-0406">Ion transport</keyword>
<name>A0A0A0UY81_TRIPS</name>
<feature type="transmembrane region" description="Helical" evidence="11">
    <location>
        <begin position="40"/>
        <end position="63"/>
    </location>
</feature>
<evidence type="ECO:0000256" key="8">
    <source>
        <dbReference type="ARBA" id="ARBA00023065"/>
    </source>
</evidence>
<keyword evidence="4" id="KW-0138">CF(0)</keyword>
<gene>
    <name evidence="13" type="primary">atp6</name>
</gene>
<keyword evidence="6" id="KW-0375">Hydrogen ion transport</keyword>
<keyword evidence="5 11" id="KW-0812">Transmembrane</keyword>
<evidence type="ECO:0000256" key="10">
    <source>
        <dbReference type="ARBA" id="ARBA00023310"/>
    </source>
</evidence>
<protein>
    <submittedName>
        <fullName evidence="13">Atp6 protein</fullName>
    </submittedName>
</protein>
<keyword evidence="7 11" id="KW-1133">Transmembrane helix</keyword>
<proteinExistence type="inferred from homology"/>
<evidence type="ECO:0000256" key="7">
    <source>
        <dbReference type="ARBA" id="ARBA00022989"/>
    </source>
</evidence>
<comment type="similarity">
    <text evidence="2">Belongs to the ATPase A chain family.</text>
</comment>
<evidence type="ECO:0000256" key="4">
    <source>
        <dbReference type="ARBA" id="ARBA00022547"/>
    </source>
</evidence>
<evidence type="ECO:0000256" key="12">
    <source>
        <dbReference type="SAM" id="SignalP"/>
    </source>
</evidence>
<dbReference type="SUPFAM" id="SSF81336">
    <property type="entry name" value="F1F0 ATP synthase subunit A"/>
    <property type="match status" value="1"/>
</dbReference>
<dbReference type="GO" id="GO:1902600">
    <property type="term" value="P:proton transmembrane transport"/>
    <property type="evidence" value="ECO:0007669"/>
    <property type="project" value="UniProtKB-KW"/>
</dbReference>
<feature type="transmembrane region" description="Helical" evidence="11">
    <location>
        <begin position="92"/>
        <end position="110"/>
    </location>
</feature>
<evidence type="ECO:0000256" key="9">
    <source>
        <dbReference type="ARBA" id="ARBA00023136"/>
    </source>
</evidence>
<geneLocation type="mitochondrion" evidence="13"/>
<evidence type="ECO:0000256" key="11">
    <source>
        <dbReference type="SAM" id="Phobius"/>
    </source>
</evidence>
<comment type="subcellular location">
    <subcellularLocation>
        <location evidence="1">Membrane</location>
        <topology evidence="1">Multi-pass membrane protein</topology>
    </subcellularLocation>
</comment>
<keyword evidence="3" id="KW-0813">Transport</keyword>
<keyword evidence="13" id="KW-0496">Mitochondrion</keyword>
<sequence length="276" mass="32080">MMMLLLLLLAHMLTKTKPTYKLSMDSYMAMSNLDWSNPTPLMSTLSMLLTIMTILLLPANTLWKTRWSNTMQKLTNLNLNNQNNSYMMTSNILNIMMLSNFISTFSYNWIINSQWWIILLTTTLYLFSLWVTMLLNSGLKTFGKNAPLSWALINMSLWMFHNMSYAIRFISLPFRMMMNLIVGVFLTEFAKSNITSTILISLYEIFVMLVQTTVFIILANMYYSEMMTTPEWITHTKAHEPILSSTTISNYTTLTKNSLIMAILLLKTMKLTPYEQ</sequence>
<evidence type="ECO:0000256" key="1">
    <source>
        <dbReference type="ARBA" id="ARBA00004141"/>
    </source>
</evidence>
<keyword evidence="9 11" id="KW-0472">Membrane</keyword>
<dbReference type="AlphaFoldDB" id="A0A0A0UY81"/>
<feature type="transmembrane region" description="Helical" evidence="11">
    <location>
        <begin position="198"/>
        <end position="223"/>
    </location>
</feature>
<evidence type="ECO:0000313" key="13">
    <source>
        <dbReference type="EMBL" id="AIW56911.1"/>
    </source>
</evidence>